<evidence type="ECO:0008006" key="3">
    <source>
        <dbReference type="Google" id="ProtNLM"/>
    </source>
</evidence>
<gene>
    <name evidence="1" type="ORF">EV131_105393</name>
</gene>
<evidence type="ECO:0000313" key="2">
    <source>
        <dbReference type="Proteomes" id="UP000295021"/>
    </source>
</evidence>
<protein>
    <recommendedName>
        <fullName evidence="3">Fibronectin type-III domain-containing protein</fullName>
    </recommendedName>
</protein>
<dbReference type="RefSeq" id="WP_132611371.1">
    <property type="nucleotide sequence ID" value="NZ_SMBI01000005.1"/>
</dbReference>
<proteinExistence type="predicted"/>
<dbReference type="Proteomes" id="UP000295021">
    <property type="component" value="Unassembled WGS sequence"/>
</dbReference>
<sequence length="690" mass="74783">MPGLIELPALIISSLATTAFAANALYLGTYALAYAGLAFGAQALSNLLVKKPDVPKGEDGKYNLKQSVPSLSFVLGRVKKAGDYVFLEESDGIAFHVIVEAGHRIQGFVKHYLHDEEVALVGGGVVSPPHFFLDGETYVVIDTRVGLPGETAYGTLVSRFPTIWSSNHRGDGLASIMMYCVTADSKDFLKIYPNQMPQHSAVIDGALLFDPRNPEHDVDDPGSWEFSRNLALMRLWHLCHPVGGKLSYADMYLPDWINAADVCDQTVTNRAGSSEPRYHGGLWFRADNNPVDVGRIIDQAAELVVFERPDGLIGVHAGEYVEPDIRLTANDIIHVSHDTNQRRGSTVLAVRGRWTDPAARFNTVDAAIYGDPYIGDDSERTRTIENQAVQYHNHIARLEKLTYTRANAPRVTVTTHYSGERKKIPYRRFVRAHYPPRLSEVIIEITTTPKISLRNMTIEFSGIVMPADLYAFDAATEEGAPGSNVIPLPPAGVPLPLDFNVTILNEVVSGGSTAAYALASWTHVSNALIYEFEWEKTVGGEPAQSTNSTAGQDQVRSNYLSDGAQYRFRLRTWSNGVSSEWTNYEIRTATADPTPPGVVTGAGVTGGAGQGGYNWTAPNSANYAGVRLYINTVNTFSGSTLVGTEYGPPNFADGKIVTGLTAGIKYGFVVSINASGVPAAAVATSAFTVT</sequence>
<evidence type="ECO:0000313" key="1">
    <source>
        <dbReference type="EMBL" id="TCU25279.1"/>
    </source>
</evidence>
<name>A0AAX2QMI0_9HYPH</name>
<accession>A0AAX2QMI0</accession>
<comment type="caution">
    <text evidence="1">The sequence shown here is derived from an EMBL/GenBank/DDBJ whole genome shotgun (WGS) entry which is preliminary data.</text>
</comment>
<dbReference type="EMBL" id="SMBI01000005">
    <property type="protein sequence ID" value="TCU25279.1"/>
    <property type="molecule type" value="Genomic_DNA"/>
</dbReference>
<dbReference type="AlphaFoldDB" id="A0AAX2QMI0"/>
<organism evidence="1 2">
    <name type="scientific">Rhizobium laguerreae</name>
    <dbReference type="NCBI Taxonomy" id="1076926"/>
    <lineage>
        <taxon>Bacteria</taxon>
        <taxon>Pseudomonadati</taxon>
        <taxon>Pseudomonadota</taxon>
        <taxon>Alphaproteobacteria</taxon>
        <taxon>Hyphomicrobiales</taxon>
        <taxon>Rhizobiaceae</taxon>
        <taxon>Rhizobium/Agrobacterium group</taxon>
        <taxon>Rhizobium</taxon>
    </lineage>
</organism>
<reference evidence="1 2" key="1">
    <citation type="submission" date="2019-03" db="EMBL/GenBank/DDBJ databases">
        <title>Genomic Encyclopedia of Type Strains, Phase IV (KMG-V): Genome sequencing to study the core and pangenomes of soil and plant-associated prokaryotes.</title>
        <authorList>
            <person name="Whitman W."/>
        </authorList>
    </citation>
    <scope>NUCLEOTIDE SEQUENCE [LARGE SCALE GENOMIC DNA]</scope>
    <source>
        <strain evidence="1 2">FB403</strain>
    </source>
</reference>